<dbReference type="InterPro" id="IPR009100">
    <property type="entry name" value="AcylCoA_DH/oxidase_NM_dom_sf"/>
</dbReference>
<keyword evidence="4 8" id="KW-0285">Flavoprotein</keyword>
<dbReference type="InterPro" id="IPR046373">
    <property type="entry name" value="Acyl-CoA_Oxase/DH_mid-dom_sf"/>
</dbReference>
<evidence type="ECO:0000256" key="6">
    <source>
        <dbReference type="ARBA" id="ARBA00023002"/>
    </source>
</evidence>
<dbReference type="PANTHER" id="PTHR48083">
    <property type="entry name" value="MEDIUM-CHAIN SPECIFIC ACYL-COA DEHYDROGENASE, MITOCHONDRIAL-RELATED"/>
    <property type="match status" value="1"/>
</dbReference>
<dbReference type="OrthoDB" id="8876745at2"/>
<dbReference type="SUPFAM" id="SSF56645">
    <property type="entry name" value="Acyl-CoA dehydrogenase NM domain-like"/>
    <property type="match status" value="1"/>
</dbReference>
<comment type="subunit">
    <text evidence="3">Homodimer.</text>
</comment>
<dbReference type="EMBL" id="QJJU01000007">
    <property type="protein sequence ID" value="PXX08895.1"/>
    <property type="molecule type" value="Genomic_DNA"/>
</dbReference>
<dbReference type="Pfam" id="PF02771">
    <property type="entry name" value="Acyl-CoA_dh_N"/>
    <property type="match status" value="1"/>
</dbReference>
<keyword evidence="13" id="KW-1185">Reference proteome</keyword>
<dbReference type="Pfam" id="PF00441">
    <property type="entry name" value="Acyl-CoA_dh_1"/>
    <property type="match status" value="1"/>
</dbReference>
<dbReference type="InterPro" id="IPR006091">
    <property type="entry name" value="Acyl-CoA_Oxase/DH_mid-dom"/>
</dbReference>
<feature type="domain" description="Acyl-CoA dehydrogenase/oxidase C-terminal" evidence="9">
    <location>
        <begin position="249"/>
        <end position="397"/>
    </location>
</feature>
<comment type="cofactor">
    <cofactor evidence="1 8">
        <name>FAD</name>
        <dbReference type="ChEBI" id="CHEBI:57692"/>
    </cofactor>
</comment>
<evidence type="ECO:0000256" key="7">
    <source>
        <dbReference type="ARBA" id="ARBA00052546"/>
    </source>
</evidence>
<evidence type="ECO:0000256" key="2">
    <source>
        <dbReference type="ARBA" id="ARBA00009347"/>
    </source>
</evidence>
<comment type="similarity">
    <text evidence="2 8">Belongs to the acyl-CoA dehydrogenase family.</text>
</comment>
<dbReference type="RefSeq" id="WP_110316518.1">
    <property type="nucleotide sequence ID" value="NZ_QJJU01000007.1"/>
</dbReference>
<dbReference type="InterPro" id="IPR037069">
    <property type="entry name" value="AcylCoA_DH/ox_N_sf"/>
</dbReference>
<dbReference type="Gene3D" id="1.20.140.10">
    <property type="entry name" value="Butyryl-CoA Dehydrogenase, subunit A, domain 3"/>
    <property type="match status" value="1"/>
</dbReference>
<dbReference type="Gene3D" id="2.40.110.10">
    <property type="entry name" value="Butyryl-CoA Dehydrogenase, subunit A, domain 2"/>
    <property type="match status" value="1"/>
</dbReference>
<feature type="domain" description="Acyl-CoA dehydrogenase/oxidase N-terminal" evidence="11">
    <location>
        <begin position="52"/>
        <end position="132"/>
    </location>
</feature>
<evidence type="ECO:0000256" key="5">
    <source>
        <dbReference type="ARBA" id="ARBA00022827"/>
    </source>
</evidence>
<evidence type="ECO:0000313" key="13">
    <source>
        <dbReference type="Proteomes" id="UP000247781"/>
    </source>
</evidence>
<dbReference type="GO" id="GO:0003995">
    <property type="term" value="F:acyl-CoA dehydrogenase activity"/>
    <property type="evidence" value="ECO:0007669"/>
    <property type="project" value="TreeGrafter"/>
</dbReference>
<evidence type="ECO:0000259" key="11">
    <source>
        <dbReference type="Pfam" id="PF02771"/>
    </source>
</evidence>
<evidence type="ECO:0000256" key="4">
    <source>
        <dbReference type="ARBA" id="ARBA00022630"/>
    </source>
</evidence>
<dbReference type="Proteomes" id="UP000247781">
    <property type="component" value="Unassembled WGS sequence"/>
</dbReference>
<keyword evidence="5 8" id="KW-0274">FAD</keyword>
<dbReference type="InterPro" id="IPR013786">
    <property type="entry name" value="AcylCoA_DH/ox_N"/>
</dbReference>
<dbReference type="Gene3D" id="1.10.540.10">
    <property type="entry name" value="Acyl-CoA dehydrogenase/oxidase, N-terminal domain"/>
    <property type="match status" value="1"/>
</dbReference>
<dbReference type="InterPro" id="IPR009075">
    <property type="entry name" value="AcylCo_DH/oxidase_C"/>
</dbReference>
<protein>
    <submittedName>
        <fullName evidence="12">Acyl-CoA dehydrogenase</fullName>
    </submittedName>
</protein>
<keyword evidence="6 8" id="KW-0560">Oxidoreductase</keyword>
<dbReference type="Pfam" id="PF02770">
    <property type="entry name" value="Acyl-CoA_dh_M"/>
    <property type="match status" value="1"/>
</dbReference>
<dbReference type="AlphaFoldDB" id="A0A318HH83"/>
<evidence type="ECO:0000256" key="3">
    <source>
        <dbReference type="ARBA" id="ARBA00011738"/>
    </source>
</evidence>
<dbReference type="GO" id="GO:0050660">
    <property type="term" value="F:flavin adenine dinucleotide binding"/>
    <property type="evidence" value="ECO:0007669"/>
    <property type="project" value="InterPro"/>
</dbReference>
<name>A0A318HH83_9MYCO</name>
<dbReference type="FunFam" id="2.40.110.10:FF:000002">
    <property type="entry name" value="Acyl-CoA dehydrogenase fadE12"/>
    <property type="match status" value="1"/>
</dbReference>
<evidence type="ECO:0000256" key="8">
    <source>
        <dbReference type="RuleBase" id="RU362125"/>
    </source>
</evidence>
<reference evidence="13" key="1">
    <citation type="submission" date="2018-05" db="EMBL/GenBank/DDBJ databases">
        <authorList>
            <person name="Deangelis K."/>
            <person name="Huntemann M."/>
            <person name="Clum A."/>
            <person name="Pillay M."/>
            <person name="Palaniappan K."/>
            <person name="Varghese N."/>
            <person name="Mikhailova N."/>
            <person name="Stamatis D."/>
            <person name="Reddy T."/>
            <person name="Daum C."/>
            <person name="Shapiro N."/>
            <person name="Ivanova N."/>
            <person name="Kyrpides N."/>
            <person name="Woyke T."/>
        </authorList>
    </citation>
    <scope>NUCLEOTIDE SEQUENCE [LARGE SCALE GENOMIC DNA]</scope>
    <source>
        <strain evidence="13">GAS496</strain>
    </source>
</reference>
<evidence type="ECO:0000259" key="9">
    <source>
        <dbReference type="Pfam" id="PF00441"/>
    </source>
</evidence>
<evidence type="ECO:0000313" key="12">
    <source>
        <dbReference type="EMBL" id="PXX08895.1"/>
    </source>
</evidence>
<sequence length="433" mass="47934">MWDFSTDPEFQAKLDWMDTFVRDEVEPLDHFTNQGEHVVYAPLSPELAIIVRPLQDRVREQGLWACHLGPELGGQGYGQVKLALINEILGRTAWGPIIFGCQAPDTGNAEILAMFGTEDQKQRYLQPLLNGEIFSAFSMTEPHGGADPRLFRTQAVRDGDDWIINGEKYFTSNARNASFFIVMVVTDPDAGHRERMSMFLVPSETPGIERVRETGTIGDPLGVGNHPHVRYTDVRVGPDALLGERGKAFHIAQARLAGGRLHHAMRTIGLTKRAFDMQCERALSRKTFSGTLADNPVVKAGIADSYIQLEQFRLLVLHAAWQMDTYGPVAAMAHVSACKVAMARVAHDVVERAMHLHGALGASNETPLARLWQAVPTLGLMDGPTEVHQDVIARRVLANYSPAPGNWPTQFLPDLTADARQRYEAELESALQV</sequence>
<dbReference type="InterPro" id="IPR050741">
    <property type="entry name" value="Acyl-CoA_dehydrogenase"/>
</dbReference>
<dbReference type="InterPro" id="IPR036250">
    <property type="entry name" value="AcylCo_DH-like_C"/>
</dbReference>
<evidence type="ECO:0000256" key="1">
    <source>
        <dbReference type="ARBA" id="ARBA00001974"/>
    </source>
</evidence>
<dbReference type="GO" id="GO:0005737">
    <property type="term" value="C:cytoplasm"/>
    <property type="evidence" value="ECO:0007669"/>
    <property type="project" value="TreeGrafter"/>
</dbReference>
<proteinExistence type="inferred from homology"/>
<comment type="caution">
    <text evidence="12">The sequence shown here is derived from an EMBL/GenBank/DDBJ whole genome shotgun (WGS) entry which is preliminary data.</text>
</comment>
<comment type="catalytic activity">
    <reaction evidence="7">
        <text>a 2,3-saturated acyl-CoA + A = a 2,3-dehydroacyl-CoA + AH2</text>
        <dbReference type="Rhea" id="RHEA:48608"/>
        <dbReference type="ChEBI" id="CHEBI:13193"/>
        <dbReference type="ChEBI" id="CHEBI:17499"/>
        <dbReference type="ChEBI" id="CHEBI:60015"/>
        <dbReference type="ChEBI" id="CHEBI:65111"/>
    </reaction>
</comment>
<reference evidence="12 13" key="2">
    <citation type="submission" date="2018-06" db="EMBL/GenBank/DDBJ databases">
        <title>Sequencing of bacterial isolates from soil warming experiment in Harvard Forest, Massachusetts, USA.</title>
        <authorList>
            <person name="Deangelis K.PhD."/>
        </authorList>
    </citation>
    <scope>NUCLEOTIDE SEQUENCE [LARGE SCALE GENOMIC DNA]</scope>
    <source>
        <strain evidence="12 13">GAS496</strain>
    </source>
</reference>
<accession>A0A318HH83</accession>
<gene>
    <name evidence="12" type="ORF">C8E89_107200</name>
</gene>
<organism evidence="12 13">
    <name type="scientific">Mycolicibacterium moriokaense</name>
    <dbReference type="NCBI Taxonomy" id="39691"/>
    <lineage>
        <taxon>Bacteria</taxon>
        <taxon>Bacillati</taxon>
        <taxon>Actinomycetota</taxon>
        <taxon>Actinomycetes</taxon>
        <taxon>Mycobacteriales</taxon>
        <taxon>Mycobacteriaceae</taxon>
        <taxon>Mycolicibacterium</taxon>
    </lineage>
</organism>
<evidence type="ECO:0000259" key="10">
    <source>
        <dbReference type="Pfam" id="PF02770"/>
    </source>
</evidence>
<dbReference type="GO" id="GO:0033539">
    <property type="term" value="P:fatty acid beta-oxidation using acyl-CoA dehydrogenase"/>
    <property type="evidence" value="ECO:0007669"/>
    <property type="project" value="TreeGrafter"/>
</dbReference>
<feature type="domain" description="Acyl-CoA oxidase/dehydrogenase middle" evidence="10">
    <location>
        <begin position="136"/>
        <end position="214"/>
    </location>
</feature>
<dbReference type="PANTHER" id="PTHR48083:SF13">
    <property type="entry name" value="ACYL-COA DEHYDROGENASE FAMILY MEMBER 11"/>
    <property type="match status" value="1"/>
</dbReference>
<dbReference type="SUPFAM" id="SSF47203">
    <property type="entry name" value="Acyl-CoA dehydrogenase C-terminal domain-like"/>
    <property type="match status" value="1"/>
</dbReference>